<gene>
    <name evidence="2" type="ORF">SAMN05421544_10624</name>
</gene>
<accession>A0A1G7BKY0</accession>
<evidence type="ECO:0008006" key="4">
    <source>
        <dbReference type="Google" id="ProtNLM"/>
    </source>
</evidence>
<dbReference type="OrthoDB" id="1082686at2"/>
<evidence type="ECO:0000256" key="1">
    <source>
        <dbReference type="SAM" id="Coils"/>
    </source>
</evidence>
<protein>
    <recommendedName>
        <fullName evidence="4">Membrane-binding protein</fullName>
    </recommendedName>
</protein>
<evidence type="ECO:0000313" key="2">
    <source>
        <dbReference type="EMBL" id="SDE27390.1"/>
    </source>
</evidence>
<dbReference type="STRING" id="1071918.SAMN05421544_10624"/>
<dbReference type="EMBL" id="FNAS01000006">
    <property type="protein sequence ID" value="SDE27390.1"/>
    <property type="molecule type" value="Genomic_DNA"/>
</dbReference>
<proteinExistence type="predicted"/>
<evidence type="ECO:0000313" key="3">
    <source>
        <dbReference type="Proteomes" id="UP000198517"/>
    </source>
</evidence>
<feature type="coiled-coil region" evidence="1">
    <location>
        <begin position="42"/>
        <end position="87"/>
    </location>
</feature>
<reference evidence="2 3" key="1">
    <citation type="submission" date="2016-10" db="EMBL/GenBank/DDBJ databases">
        <authorList>
            <person name="de Groot N.N."/>
        </authorList>
    </citation>
    <scope>NUCLEOTIDE SEQUENCE [LARGE SCALE GENOMIC DNA]</scope>
    <source>
        <strain evidence="2 3">DSM 24015</strain>
    </source>
</reference>
<sequence length="106" mass="12171">MGRTKLSFAETISKTQVLATALKANSTQLEKRGIDNSFITELEKLRNESITLNDEQEKLKADLKLKTEALLEKINLLEKKYAEAKKIIKIDFAQSQWVEFGIEDKR</sequence>
<dbReference type="AlphaFoldDB" id="A0A1G7BKY0"/>
<name>A0A1G7BKY0_9FLAO</name>
<dbReference type="Proteomes" id="UP000198517">
    <property type="component" value="Unassembled WGS sequence"/>
</dbReference>
<organism evidence="2 3">
    <name type="scientific">Riemerella columbipharyngis</name>
    <dbReference type="NCBI Taxonomy" id="1071918"/>
    <lineage>
        <taxon>Bacteria</taxon>
        <taxon>Pseudomonadati</taxon>
        <taxon>Bacteroidota</taxon>
        <taxon>Flavobacteriia</taxon>
        <taxon>Flavobacteriales</taxon>
        <taxon>Weeksellaceae</taxon>
        <taxon>Riemerella</taxon>
    </lineage>
</organism>
<dbReference type="RefSeq" id="WP_092736309.1">
    <property type="nucleotide sequence ID" value="NZ_FNAS01000006.1"/>
</dbReference>
<keyword evidence="1" id="KW-0175">Coiled coil</keyword>
<keyword evidence="3" id="KW-1185">Reference proteome</keyword>